<feature type="transmembrane region" description="Helical" evidence="2">
    <location>
        <begin position="25"/>
        <end position="46"/>
    </location>
</feature>
<feature type="transmembrane region" description="Helical" evidence="2">
    <location>
        <begin position="133"/>
        <end position="152"/>
    </location>
</feature>
<feature type="region of interest" description="Disordered" evidence="1">
    <location>
        <begin position="342"/>
        <end position="373"/>
    </location>
</feature>
<dbReference type="RefSeq" id="WP_126548685.1">
    <property type="nucleotide sequence ID" value="NZ_BIFS01000001.1"/>
</dbReference>
<feature type="transmembrane region" description="Helical" evidence="2">
    <location>
        <begin position="205"/>
        <end position="224"/>
    </location>
</feature>
<feature type="transmembrane region" description="Helical" evidence="2">
    <location>
        <begin position="255"/>
        <end position="274"/>
    </location>
</feature>
<keyword evidence="2" id="KW-1133">Transmembrane helix</keyword>
<feature type="transmembrane region" description="Helical" evidence="2">
    <location>
        <begin position="164"/>
        <end position="185"/>
    </location>
</feature>
<sequence length="373" mass="41231">MKTLSTDLPLGITKKAKFEGSRFDLVFSLSTAWFLAGACLDAWAHSHLARLETFFTPWHAVLYSGFLVTALVLIVTICINRKRCDSWYEAIPSGYELTVLAVAGFAIGGVGDMLWHIFFGIERNIDAELSPTHIWLMMCGCVFLASPYRALYHRYGGTLHGLQRLNLVLSQILLMALPAIISTGFHPLANFWPTYTPTGDGTGQMLAVVSILFQAVVVTGFALFAVQRWQLFPGFFTLTWGITAITMAVLGDSVLSIVIAALGGVLADTAYHFLQPDPEKRLTNYRLFALFVPMCFFLAYFLVLQFATPNGVIWTIHLSAGSIVVSGLLGLLLTYLIKPPPSQNKNQGSPSFRGRTERGPRFHPKGHRPKINL</sequence>
<feature type="transmembrane region" description="Helical" evidence="2">
    <location>
        <begin position="99"/>
        <end position="121"/>
    </location>
</feature>
<reference evidence="4" key="1">
    <citation type="submission" date="2018-12" db="EMBL/GenBank/DDBJ databases">
        <title>Tengunoibacter tsumagoiensis gen. nov., sp. nov., Dictyobacter kobayashii sp. nov., D. alpinus sp. nov., and D. joshuensis sp. nov. and description of Dictyobacteraceae fam. nov. within the order Ktedonobacterales isolated from Tengu-no-mugimeshi.</title>
        <authorList>
            <person name="Wang C.M."/>
            <person name="Zheng Y."/>
            <person name="Sakai Y."/>
            <person name="Toyoda A."/>
            <person name="Minakuchi Y."/>
            <person name="Abe K."/>
            <person name="Yokota A."/>
            <person name="Yabe S."/>
        </authorList>
    </citation>
    <scope>NUCLEOTIDE SEQUENCE [LARGE SCALE GENOMIC DNA]</scope>
    <source>
        <strain evidence="4">Uno11</strain>
    </source>
</reference>
<protein>
    <submittedName>
        <fullName evidence="3">Uncharacterized protein</fullName>
    </submittedName>
</protein>
<organism evidence="3 4">
    <name type="scientific">Dictyobacter kobayashii</name>
    <dbReference type="NCBI Taxonomy" id="2014872"/>
    <lineage>
        <taxon>Bacteria</taxon>
        <taxon>Bacillati</taxon>
        <taxon>Chloroflexota</taxon>
        <taxon>Ktedonobacteria</taxon>
        <taxon>Ktedonobacterales</taxon>
        <taxon>Dictyobacteraceae</taxon>
        <taxon>Dictyobacter</taxon>
    </lineage>
</organism>
<gene>
    <name evidence="3" type="ORF">KDK_06890</name>
</gene>
<dbReference type="Proteomes" id="UP000287188">
    <property type="component" value="Unassembled WGS sequence"/>
</dbReference>
<feature type="transmembrane region" description="Helical" evidence="2">
    <location>
        <begin position="313"/>
        <end position="337"/>
    </location>
</feature>
<dbReference type="AlphaFoldDB" id="A0A402ACR1"/>
<dbReference type="EMBL" id="BIFS01000001">
    <property type="protein sequence ID" value="GCE16889.1"/>
    <property type="molecule type" value="Genomic_DNA"/>
</dbReference>
<feature type="transmembrane region" description="Helical" evidence="2">
    <location>
        <begin position="286"/>
        <end position="307"/>
    </location>
</feature>
<feature type="transmembrane region" description="Helical" evidence="2">
    <location>
        <begin position="231"/>
        <end position="249"/>
    </location>
</feature>
<feature type="transmembrane region" description="Helical" evidence="2">
    <location>
        <begin position="58"/>
        <end position="79"/>
    </location>
</feature>
<dbReference type="OrthoDB" id="5241899at2"/>
<proteinExistence type="predicted"/>
<evidence type="ECO:0000313" key="3">
    <source>
        <dbReference type="EMBL" id="GCE16889.1"/>
    </source>
</evidence>
<accession>A0A402ACR1</accession>
<keyword evidence="4" id="KW-1185">Reference proteome</keyword>
<feature type="compositionally biased region" description="Basic residues" evidence="1">
    <location>
        <begin position="361"/>
        <end position="373"/>
    </location>
</feature>
<keyword evidence="2" id="KW-0812">Transmembrane</keyword>
<name>A0A402ACR1_9CHLR</name>
<evidence type="ECO:0000313" key="4">
    <source>
        <dbReference type="Proteomes" id="UP000287188"/>
    </source>
</evidence>
<comment type="caution">
    <text evidence="3">The sequence shown here is derived from an EMBL/GenBank/DDBJ whole genome shotgun (WGS) entry which is preliminary data.</text>
</comment>
<evidence type="ECO:0000256" key="2">
    <source>
        <dbReference type="SAM" id="Phobius"/>
    </source>
</evidence>
<evidence type="ECO:0000256" key="1">
    <source>
        <dbReference type="SAM" id="MobiDB-lite"/>
    </source>
</evidence>
<keyword evidence="2" id="KW-0472">Membrane</keyword>